<dbReference type="EMBL" id="JAENHL010000008">
    <property type="protein sequence ID" value="MBK1870301.1"/>
    <property type="molecule type" value="Genomic_DNA"/>
</dbReference>
<comment type="caution">
    <text evidence="1">The sequence shown here is derived from an EMBL/GenBank/DDBJ whole genome shotgun (WGS) entry which is preliminary data.</text>
</comment>
<evidence type="ECO:0000313" key="2">
    <source>
        <dbReference type="Proteomes" id="UP000616151"/>
    </source>
</evidence>
<protein>
    <submittedName>
        <fullName evidence="1">4-hydroxyphenylacetate 3-monooxygenase</fullName>
    </submittedName>
</protein>
<reference evidence="1" key="1">
    <citation type="submission" date="2021-01" db="EMBL/GenBank/DDBJ databases">
        <authorList>
            <person name="Sun Q."/>
        </authorList>
    </citation>
    <scope>NUCLEOTIDE SEQUENCE</scope>
    <source>
        <strain evidence="1">YIM B02566</strain>
    </source>
</reference>
<evidence type="ECO:0000313" key="1">
    <source>
        <dbReference type="EMBL" id="MBK1870301.1"/>
    </source>
</evidence>
<organism evidence="1 2">
    <name type="scientific">Taklimakanibacter albus</name>
    <dbReference type="NCBI Taxonomy" id="2800327"/>
    <lineage>
        <taxon>Bacteria</taxon>
        <taxon>Pseudomonadati</taxon>
        <taxon>Pseudomonadota</taxon>
        <taxon>Alphaproteobacteria</taxon>
        <taxon>Hyphomicrobiales</taxon>
        <taxon>Aestuariivirgaceae</taxon>
        <taxon>Taklimakanibacter</taxon>
    </lineage>
</organism>
<dbReference type="Proteomes" id="UP000616151">
    <property type="component" value="Unassembled WGS sequence"/>
</dbReference>
<name>A0ACC5RC70_9HYPH</name>
<sequence length="495" mass="54827">MIKTGSQHIASLKDGRQVYIDGALSGDVTECPAFRRSIATVGALYDFQSRPENLELMTFDAPETQGDRANRIWQLPRSYQELVERRRALEAWAELHGGFLGRAPDHVASCLAGMYMGIDTFRFYDAARAGALADYFHFARANDLYLTYVIINPQADRSRPAGEQQDPFLTAGVVDQDGTGLTIRGAKMLATGGIMANEVLVTCIQPLRAGEERYAVSFAVPMNAKGLKILSRKSYEAGAPSVFDNPLASRFDENDAVLYFDDVKVEWPRVFINQDIAMCQRQFHATPAHVYQNYQSQIRLMVKMRFLVGIARRIAETNGIIGFPQVHETLGALAAQNTMVDALVHAMEIKGRMQGGYFIPDSHTLYAAQVLTQELYGQVITALRGLAGGGLIMLPSSVHDFANGELRGLIDRTQQSPVCSSESRVKFFKLAWDAVGSEFASRHTQYEMFYAGATFVTKGHSFRTFDWDRCTGFVDRMLDGYSLSDEIGGVSPLAA</sequence>
<gene>
    <name evidence="1" type="ORF">JHL16_28315</name>
</gene>
<proteinExistence type="predicted"/>
<keyword evidence="2" id="KW-1185">Reference proteome</keyword>
<accession>A0ACC5RC70</accession>